<evidence type="ECO:0000313" key="2">
    <source>
        <dbReference type="Proteomes" id="UP000235371"/>
    </source>
</evidence>
<gene>
    <name evidence="1" type="ORF">K444DRAFT_617624</name>
</gene>
<reference evidence="1 2" key="1">
    <citation type="submission" date="2016-04" db="EMBL/GenBank/DDBJ databases">
        <title>A degradative enzymes factory behind the ericoid mycorrhizal symbiosis.</title>
        <authorList>
            <consortium name="DOE Joint Genome Institute"/>
            <person name="Martino E."/>
            <person name="Morin E."/>
            <person name="Grelet G."/>
            <person name="Kuo A."/>
            <person name="Kohler A."/>
            <person name="Daghino S."/>
            <person name="Barry K."/>
            <person name="Choi C."/>
            <person name="Cichocki N."/>
            <person name="Clum A."/>
            <person name="Copeland A."/>
            <person name="Hainaut M."/>
            <person name="Haridas S."/>
            <person name="Labutti K."/>
            <person name="Lindquist E."/>
            <person name="Lipzen A."/>
            <person name="Khouja H.-R."/>
            <person name="Murat C."/>
            <person name="Ohm R."/>
            <person name="Olson A."/>
            <person name="Spatafora J."/>
            <person name="Veneault-Fourrey C."/>
            <person name="Henrissat B."/>
            <person name="Grigoriev I."/>
            <person name="Martin F."/>
            <person name="Perotto S."/>
        </authorList>
    </citation>
    <scope>NUCLEOTIDE SEQUENCE [LARGE SCALE GENOMIC DNA]</scope>
    <source>
        <strain evidence="1 2">E</strain>
    </source>
</reference>
<evidence type="ECO:0000313" key="1">
    <source>
        <dbReference type="EMBL" id="PMD55160.1"/>
    </source>
</evidence>
<organism evidence="1 2">
    <name type="scientific">Hyaloscypha bicolor E</name>
    <dbReference type="NCBI Taxonomy" id="1095630"/>
    <lineage>
        <taxon>Eukaryota</taxon>
        <taxon>Fungi</taxon>
        <taxon>Dikarya</taxon>
        <taxon>Ascomycota</taxon>
        <taxon>Pezizomycotina</taxon>
        <taxon>Leotiomycetes</taxon>
        <taxon>Helotiales</taxon>
        <taxon>Hyaloscyphaceae</taxon>
        <taxon>Hyaloscypha</taxon>
        <taxon>Hyaloscypha bicolor</taxon>
    </lineage>
</organism>
<proteinExistence type="predicted"/>
<name>A0A2J6SWK6_9HELO</name>
<keyword evidence="2" id="KW-1185">Reference proteome</keyword>
<dbReference type="EMBL" id="KZ613856">
    <property type="protein sequence ID" value="PMD55160.1"/>
    <property type="molecule type" value="Genomic_DNA"/>
</dbReference>
<dbReference type="RefSeq" id="XP_024732064.1">
    <property type="nucleotide sequence ID" value="XM_024881164.1"/>
</dbReference>
<dbReference type="InParanoid" id="A0A2J6SWK6"/>
<accession>A0A2J6SWK6</accession>
<protein>
    <submittedName>
        <fullName evidence="1">Uncharacterized protein</fullName>
    </submittedName>
</protein>
<dbReference type="GeneID" id="36589241"/>
<dbReference type="Proteomes" id="UP000235371">
    <property type="component" value="Unassembled WGS sequence"/>
</dbReference>
<sequence>MVWIVGAAICGVGFLLVFVEKEIKLRTELKSEYGMKEQKKTNSGDAGVEAGD</sequence>
<dbReference type="OrthoDB" id="3503994at2759"/>
<dbReference type="AlphaFoldDB" id="A0A2J6SWK6"/>